<keyword evidence="2" id="KW-1133">Transmembrane helix</keyword>
<feature type="compositionally biased region" description="Basic and acidic residues" evidence="1">
    <location>
        <begin position="152"/>
        <end position="164"/>
    </location>
</feature>
<dbReference type="AlphaFoldDB" id="E9AMF7"/>
<dbReference type="KEGG" id="lmi:LMXM_08_0810"/>
<dbReference type="EMBL" id="FR799561">
    <property type="protein sequence ID" value="CBZ24112.1"/>
    <property type="molecule type" value="Genomic_DNA"/>
</dbReference>
<dbReference type="PhylomeDB" id="E9AMF7"/>
<keyword evidence="4" id="KW-1185">Reference proteome</keyword>
<evidence type="ECO:0008006" key="5">
    <source>
        <dbReference type="Google" id="ProtNLM"/>
    </source>
</evidence>
<gene>
    <name evidence="3" type="ORF">LMXM_08_0810</name>
</gene>
<keyword evidence="2" id="KW-0472">Membrane</keyword>
<proteinExistence type="predicted"/>
<evidence type="ECO:0000313" key="4">
    <source>
        <dbReference type="Proteomes" id="UP000007259"/>
    </source>
</evidence>
<feature type="transmembrane region" description="Helical" evidence="2">
    <location>
        <begin position="22"/>
        <end position="49"/>
    </location>
</feature>
<reference evidence="3 4" key="1">
    <citation type="journal article" date="2011" name="Genome Res.">
        <title>Chromosome and gene copy number variation allow major structural change between species and strains of Leishmania.</title>
        <authorList>
            <person name="Rogers M.B."/>
            <person name="Hilley J.D."/>
            <person name="Dickens N.J."/>
            <person name="Wilkes J."/>
            <person name="Bates P.A."/>
            <person name="Depledge D.P."/>
            <person name="Harris D."/>
            <person name="Her Y."/>
            <person name="Herzyk P."/>
            <person name="Imamura H."/>
            <person name="Otto T.D."/>
            <person name="Sanders M."/>
            <person name="Seeger K."/>
            <person name="Dujardin J.C."/>
            <person name="Berriman M."/>
            <person name="Smith D.F."/>
            <person name="Hertz-Fowler C."/>
            <person name="Mottram J.C."/>
        </authorList>
    </citation>
    <scope>NUCLEOTIDE SEQUENCE [LARGE SCALE GENOMIC DNA]</scope>
    <source>
        <strain evidence="3 4">MHOM/GT/2001/U1103</strain>
    </source>
</reference>
<dbReference type="RefSeq" id="XP_003872638.1">
    <property type="nucleotide sequence ID" value="XM_003872589.1"/>
</dbReference>
<dbReference type="InterPro" id="IPR009944">
    <property type="entry name" value="Amastin"/>
</dbReference>
<feature type="transmembrane region" description="Helical" evidence="2">
    <location>
        <begin position="95"/>
        <end position="120"/>
    </location>
</feature>
<keyword evidence="2" id="KW-0812">Transmembrane</keyword>
<name>E9AMF7_LEIMU</name>
<evidence type="ECO:0000256" key="2">
    <source>
        <dbReference type="SAM" id="Phobius"/>
    </source>
</evidence>
<sequence length="164" mass="18591">MTTEYIMHSDLLWKNCPKRHKLFLFAEVFVIVSIFVYALAFLFGFTLLWCCSAFRWVCVTLNVIGIGTLCVVWVMMLKAYHMNSGAGCLVLDQLFHFGIGFTLLLVAWVLDILAIFFLLLPLEAKKNSGSTKTDEMDETDKTDEGQTSCEGDAPHEDGKYVEQE</sequence>
<dbReference type="Proteomes" id="UP000007259">
    <property type="component" value="Chromosome 8"/>
</dbReference>
<evidence type="ECO:0000256" key="1">
    <source>
        <dbReference type="SAM" id="MobiDB-lite"/>
    </source>
</evidence>
<feature type="region of interest" description="Disordered" evidence="1">
    <location>
        <begin position="127"/>
        <end position="164"/>
    </location>
</feature>
<dbReference type="OMA" id="MTTEYIM"/>
<evidence type="ECO:0000313" key="3">
    <source>
        <dbReference type="EMBL" id="CBZ24112.1"/>
    </source>
</evidence>
<dbReference type="VEuPathDB" id="TriTrypDB:LmxM.08.0810"/>
<accession>E9AMF7</accession>
<dbReference type="GeneID" id="13447294"/>
<dbReference type="OrthoDB" id="10418102at2759"/>
<dbReference type="PANTHER" id="PTHR33297:SF4">
    <property type="entry name" value="AMASTIN"/>
    <property type="match status" value="1"/>
</dbReference>
<dbReference type="Pfam" id="PF07344">
    <property type="entry name" value="Amastin"/>
    <property type="match status" value="1"/>
</dbReference>
<feature type="transmembrane region" description="Helical" evidence="2">
    <location>
        <begin position="56"/>
        <end position="75"/>
    </location>
</feature>
<protein>
    <recommendedName>
        <fullName evidence="5">Amastin-like protein</fullName>
    </recommendedName>
</protein>
<organism evidence="3 4">
    <name type="scientific">Leishmania mexicana (strain MHOM/GT/2001/U1103)</name>
    <dbReference type="NCBI Taxonomy" id="929439"/>
    <lineage>
        <taxon>Eukaryota</taxon>
        <taxon>Discoba</taxon>
        <taxon>Euglenozoa</taxon>
        <taxon>Kinetoplastea</taxon>
        <taxon>Metakinetoplastina</taxon>
        <taxon>Trypanosomatida</taxon>
        <taxon>Trypanosomatidae</taxon>
        <taxon>Leishmaniinae</taxon>
        <taxon>Leishmania</taxon>
    </lineage>
</organism>
<dbReference type="PANTHER" id="PTHR33297">
    <property type="entry name" value="AMASTIN-LIKE SURFACE PROTEIN-LIKE PROTEIN-RELATED"/>
    <property type="match status" value="1"/>
</dbReference>